<sequence>KVELSMVNNADLEGPKVLVFDTVTPADKPSPPKDLRIRASDTKSFHLTWNIPEFTNGRLLTYQVTCYVNATYVVLKQILASETSETFVSNLESETTYECEVKASTKAGYGPVAKDSFQTETGGSQECTRQPNTNQHVHVGFIIGVAIGGALCILILIVIIAVLLRRNKSFRNTSESKLDKDYQNMESIPTGRHEQSMEYDGIEM</sequence>
<accession>A0A8J1TDG0</accession>
<dbReference type="PANTHER" id="PTHR46877:SF14">
    <property type="entry name" value="RECEPTOR PROTEIN-TYROSINE KINASE"/>
    <property type="match status" value="1"/>
</dbReference>
<organism evidence="8 9">
    <name type="scientific">Owenia fusiformis</name>
    <name type="common">Polychaete worm</name>
    <dbReference type="NCBI Taxonomy" id="6347"/>
    <lineage>
        <taxon>Eukaryota</taxon>
        <taxon>Metazoa</taxon>
        <taxon>Spiralia</taxon>
        <taxon>Lophotrochozoa</taxon>
        <taxon>Annelida</taxon>
        <taxon>Polychaeta</taxon>
        <taxon>Sedentaria</taxon>
        <taxon>Canalipalpata</taxon>
        <taxon>Sabellida</taxon>
        <taxon>Oweniida</taxon>
        <taxon>Oweniidae</taxon>
        <taxon>Owenia</taxon>
    </lineage>
</organism>
<dbReference type="SMART" id="SM00060">
    <property type="entry name" value="FN3"/>
    <property type="match status" value="1"/>
</dbReference>
<evidence type="ECO:0000313" key="9">
    <source>
        <dbReference type="Proteomes" id="UP000749559"/>
    </source>
</evidence>
<evidence type="ECO:0000256" key="7">
    <source>
        <dbReference type="ARBA" id="ARBA00023170"/>
    </source>
</evidence>
<dbReference type="InterPro" id="IPR036116">
    <property type="entry name" value="FN3_sf"/>
</dbReference>
<dbReference type="SUPFAM" id="SSF49265">
    <property type="entry name" value="Fibronectin type III"/>
    <property type="match status" value="1"/>
</dbReference>
<dbReference type="InterPro" id="IPR050449">
    <property type="entry name" value="Ephrin_rcpt_TKs"/>
</dbReference>
<dbReference type="PROSITE" id="PS50853">
    <property type="entry name" value="FN3"/>
    <property type="match status" value="1"/>
</dbReference>
<name>A0A8J1TDG0_OWEFU</name>
<dbReference type="CDD" id="cd00063">
    <property type="entry name" value="FN3"/>
    <property type="match status" value="1"/>
</dbReference>
<dbReference type="GO" id="GO:0005886">
    <property type="term" value="C:plasma membrane"/>
    <property type="evidence" value="ECO:0007669"/>
    <property type="project" value="TreeGrafter"/>
</dbReference>
<keyword evidence="3" id="KW-0547">Nucleotide-binding</keyword>
<keyword evidence="5" id="KW-1133">Transmembrane helix</keyword>
<keyword evidence="4" id="KW-0067">ATP-binding</keyword>
<evidence type="ECO:0000256" key="3">
    <source>
        <dbReference type="ARBA" id="ARBA00022741"/>
    </source>
</evidence>
<feature type="non-terminal residue" evidence="8">
    <location>
        <position position="1"/>
    </location>
</feature>
<keyword evidence="7" id="KW-0675">Receptor</keyword>
<dbReference type="InterPro" id="IPR003961">
    <property type="entry name" value="FN3_dom"/>
</dbReference>
<evidence type="ECO:0000313" key="8">
    <source>
        <dbReference type="EMBL" id="CAH1798974.1"/>
    </source>
</evidence>
<evidence type="ECO:0000256" key="1">
    <source>
        <dbReference type="ARBA" id="ARBA00004167"/>
    </source>
</evidence>
<dbReference type="GO" id="GO:0030425">
    <property type="term" value="C:dendrite"/>
    <property type="evidence" value="ECO:0007669"/>
    <property type="project" value="TreeGrafter"/>
</dbReference>
<comment type="subcellular location">
    <subcellularLocation>
        <location evidence="1">Membrane</location>
        <topology evidence="1">Single-pass membrane protein</topology>
    </subcellularLocation>
</comment>
<proteinExistence type="predicted"/>
<gene>
    <name evidence="8" type="ORF">OFUS_LOCUS23043</name>
</gene>
<keyword evidence="2" id="KW-0812">Transmembrane</keyword>
<dbReference type="InterPro" id="IPR013783">
    <property type="entry name" value="Ig-like_fold"/>
</dbReference>
<comment type="caution">
    <text evidence="8">The sequence shown here is derived from an EMBL/GenBank/DDBJ whole genome shotgun (WGS) entry which is preliminary data.</text>
</comment>
<dbReference type="EMBL" id="CAIIXF020000011">
    <property type="protein sequence ID" value="CAH1798974.1"/>
    <property type="molecule type" value="Genomic_DNA"/>
</dbReference>
<feature type="non-terminal residue" evidence="8">
    <location>
        <position position="204"/>
    </location>
</feature>
<dbReference type="PANTHER" id="PTHR46877">
    <property type="entry name" value="EPH RECEPTOR A5"/>
    <property type="match status" value="1"/>
</dbReference>
<protein>
    <submittedName>
        <fullName evidence="8">Uncharacterized protein</fullName>
    </submittedName>
</protein>
<dbReference type="GO" id="GO:0007411">
    <property type="term" value="P:axon guidance"/>
    <property type="evidence" value="ECO:0007669"/>
    <property type="project" value="TreeGrafter"/>
</dbReference>
<dbReference type="AlphaFoldDB" id="A0A8J1TDG0"/>
<keyword evidence="6" id="KW-0472">Membrane</keyword>
<reference evidence="8" key="1">
    <citation type="submission" date="2022-03" db="EMBL/GenBank/DDBJ databases">
        <authorList>
            <person name="Martin C."/>
        </authorList>
    </citation>
    <scope>NUCLEOTIDE SEQUENCE</scope>
</reference>
<dbReference type="Pfam" id="PF00041">
    <property type="entry name" value="fn3"/>
    <property type="match status" value="1"/>
</dbReference>
<evidence type="ECO:0000256" key="6">
    <source>
        <dbReference type="ARBA" id="ARBA00023136"/>
    </source>
</evidence>
<dbReference type="OrthoDB" id="65481at2759"/>
<dbReference type="Proteomes" id="UP000749559">
    <property type="component" value="Unassembled WGS sequence"/>
</dbReference>
<keyword evidence="9" id="KW-1185">Reference proteome</keyword>
<dbReference type="GO" id="GO:0005005">
    <property type="term" value="F:transmembrane-ephrin receptor activity"/>
    <property type="evidence" value="ECO:0007669"/>
    <property type="project" value="TreeGrafter"/>
</dbReference>
<evidence type="ECO:0000256" key="2">
    <source>
        <dbReference type="ARBA" id="ARBA00022692"/>
    </source>
</evidence>
<dbReference type="GO" id="GO:0005524">
    <property type="term" value="F:ATP binding"/>
    <property type="evidence" value="ECO:0007669"/>
    <property type="project" value="UniProtKB-KW"/>
</dbReference>
<dbReference type="Gene3D" id="2.60.40.10">
    <property type="entry name" value="Immunoglobulins"/>
    <property type="match status" value="1"/>
</dbReference>
<evidence type="ECO:0000256" key="5">
    <source>
        <dbReference type="ARBA" id="ARBA00022989"/>
    </source>
</evidence>
<evidence type="ECO:0000256" key="4">
    <source>
        <dbReference type="ARBA" id="ARBA00022840"/>
    </source>
</evidence>